<dbReference type="SUPFAM" id="SSF47459">
    <property type="entry name" value="HLH, helix-loop-helix DNA-binding domain"/>
    <property type="match status" value="1"/>
</dbReference>
<reference evidence="3" key="1">
    <citation type="submission" date="2016-03" db="EMBL/GenBank/DDBJ databases">
        <title>Draft genome sequence of Rosellinia necatrix.</title>
        <authorList>
            <person name="Kanematsu S."/>
        </authorList>
    </citation>
    <scope>NUCLEOTIDE SEQUENCE [LARGE SCALE GENOMIC DNA]</scope>
    <source>
        <strain evidence="3">W97</strain>
    </source>
</reference>
<dbReference type="AlphaFoldDB" id="A0A1W2TAQ0"/>
<evidence type="ECO:0000313" key="4">
    <source>
        <dbReference type="Proteomes" id="UP000054516"/>
    </source>
</evidence>
<feature type="compositionally biased region" description="Polar residues" evidence="1">
    <location>
        <begin position="325"/>
        <end position="335"/>
    </location>
</feature>
<dbReference type="OMA" id="EWASREN"/>
<protein>
    <submittedName>
        <fullName evidence="3">Putative basic helix-loop-helix dimerization region bhlh</fullName>
    </submittedName>
</protein>
<feature type="domain" description="BHLH" evidence="2">
    <location>
        <begin position="78"/>
        <end position="132"/>
    </location>
</feature>
<sequence length="397" mass="39398">MSSSGHDDDSPERLARHHIGSGSGSGVGSGGGGGGGGGNSGVAGGSSNGNGNGNGSGNGITTNTRRVKKKRVRNFTEDDRAAHRIFEKSRREAFKEALTNLASLLPALADTEPQRLSKHVVVDESIAFIKTQHGQISAMTECLEDIETERDAFLAELNQWRGGAGMELLRATTTAITTTTITAGGGGINNQSTIHHGSDTMVGGGGGGGGGSEAMLGVVPAVLQDPPIALLGGDATPSFIANALHEPNNNSNSNNNTAAPLSAADAGGGGGGGGGGMHWEGFEAQIHGFASHVRAAAATGEDGGPNGGMGGGGGGNAGPGAAAASSSSLGPYQASQSPASHMAAFAMDRGPHHAAAVYLPFDSTQAFNGHHGGGGGGFQTADTFMQNAAPLQDYMPP</sequence>
<gene>
    <name evidence="3" type="ORF">SAMD00023353_0402810</name>
</gene>
<dbReference type="Proteomes" id="UP000054516">
    <property type="component" value="Unassembled WGS sequence"/>
</dbReference>
<keyword evidence="4" id="KW-1185">Reference proteome</keyword>
<feature type="compositionally biased region" description="Gly residues" evidence="1">
    <location>
        <begin position="21"/>
        <end position="58"/>
    </location>
</feature>
<proteinExistence type="predicted"/>
<feature type="compositionally biased region" description="Gly residues" evidence="1">
    <location>
        <begin position="301"/>
        <end position="318"/>
    </location>
</feature>
<dbReference type="EMBL" id="DF977449">
    <property type="protein sequence ID" value="GAP82588.2"/>
    <property type="molecule type" value="Genomic_DNA"/>
</dbReference>
<dbReference type="CDD" id="cd00083">
    <property type="entry name" value="bHLH_SF"/>
    <property type="match status" value="1"/>
</dbReference>
<feature type="compositionally biased region" description="Gly residues" evidence="1">
    <location>
        <begin position="266"/>
        <end position="276"/>
    </location>
</feature>
<dbReference type="PROSITE" id="PS50888">
    <property type="entry name" value="BHLH"/>
    <property type="match status" value="1"/>
</dbReference>
<evidence type="ECO:0000313" key="3">
    <source>
        <dbReference type="EMBL" id="GAP82588.2"/>
    </source>
</evidence>
<organism evidence="3">
    <name type="scientific">Rosellinia necatrix</name>
    <name type="common">White root-rot fungus</name>
    <dbReference type="NCBI Taxonomy" id="77044"/>
    <lineage>
        <taxon>Eukaryota</taxon>
        <taxon>Fungi</taxon>
        <taxon>Dikarya</taxon>
        <taxon>Ascomycota</taxon>
        <taxon>Pezizomycotina</taxon>
        <taxon>Sordariomycetes</taxon>
        <taxon>Xylariomycetidae</taxon>
        <taxon>Xylariales</taxon>
        <taxon>Xylariaceae</taxon>
        <taxon>Rosellinia</taxon>
    </lineage>
</organism>
<feature type="compositionally biased region" description="Basic and acidic residues" evidence="1">
    <location>
        <begin position="1"/>
        <end position="14"/>
    </location>
</feature>
<dbReference type="InterPro" id="IPR036638">
    <property type="entry name" value="HLH_DNA-bd_sf"/>
</dbReference>
<feature type="region of interest" description="Disordered" evidence="1">
    <location>
        <begin position="1"/>
        <end position="69"/>
    </location>
</feature>
<accession>A0A1W2TAQ0</accession>
<dbReference type="Pfam" id="PF00010">
    <property type="entry name" value="HLH"/>
    <property type="match status" value="1"/>
</dbReference>
<feature type="compositionally biased region" description="Low complexity" evidence="1">
    <location>
        <begin position="242"/>
        <end position="264"/>
    </location>
</feature>
<feature type="region of interest" description="Disordered" evidence="1">
    <location>
        <begin position="298"/>
        <end position="335"/>
    </location>
</feature>
<dbReference type="STRING" id="77044.A0A1W2TAQ0"/>
<name>A0A1W2TAQ0_ROSNE</name>
<evidence type="ECO:0000256" key="1">
    <source>
        <dbReference type="SAM" id="MobiDB-lite"/>
    </source>
</evidence>
<dbReference type="OrthoDB" id="8964853at2759"/>
<evidence type="ECO:0000259" key="2">
    <source>
        <dbReference type="PROSITE" id="PS50888"/>
    </source>
</evidence>
<dbReference type="SMART" id="SM00353">
    <property type="entry name" value="HLH"/>
    <property type="match status" value="1"/>
</dbReference>
<dbReference type="InterPro" id="IPR011598">
    <property type="entry name" value="bHLH_dom"/>
</dbReference>
<dbReference type="Gene3D" id="4.10.280.10">
    <property type="entry name" value="Helix-loop-helix DNA-binding domain"/>
    <property type="match status" value="1"/>
</dbReference>
<dbReference type="GO" id="GO:0046983">
    <property type="term" value="F:protein dimerization activity"/>
    <property type="evidence" value="ECO:0007669"/>
    <property type="project" value="InterPro"/>
</dbReference>
<feature type="region of interest" description="Disordered" evidence="1">
    <location>
        <begin position="242"/>
        <end position="276"/>
    </location>
</feature>